<dbReference type="Proteomes" id="UP001557485">
    <property type="component" value="Unassembled WGS sequence"/>
</dbReference>
<keyword evidence="3" id="KW-1185">Reference proteome</keyword>
<sequence length="68" mass="7003">MNKAIFVGISAAIFSGVTLMIIISQVSPTSIPGLDDALGYVPFVIAPAVGFYAGKFTLAASTPNLRSN</sequence>
<keyword evidence="1" id="KW-0812">Transmembrane</keyword>
<name>A0ABV3U9F8_9GAMM</name>
<keyword evidence="1" id="KW-0472">Membrane</keyword>
<organism evidence="2 3">
    <name type="scientific">Zhongshania guokunii</name>
    <dbReference type="NCBI Taxonomy" id="641783"/>
    <lineage>
        <taxon>Bacteria</taxon>
        <taxon>Pseudomonadati</taxon>
        <taxon>Pseudomonadota</taxon>
        <taxon>Gammaproteobacteria</taxon>
        <taxon>Cellvibrionales</taxon>
        <taxon>Spongiibacteraceae</taxon>
        <taxon>Zhongshania</taxon>
    </lineage>
</organism>
<dbReference type="EMBL" id="JBFRYA010000018">
    <property type="protein sequence ID" value="MEX1670579.1"/>
    <property type="molecule type" value="Genomic_DNA"/>
</dbReference>
<feature type="transmembrane region" description="Helical" evidence="1">
    <location>
        <begin position="38"/>
        <end position="58"/>
    </location>
</feature>
<dbReference type="RefSeq" id="WP_368382893.1">
    <property type="nucleotide sequence ID" value="NZ_JBFRYA010000018.1"/>
</dbReference>
<gene>
    <name evidence="2" type="ORF">AB4876_16785</name>
</gene>
<keyword evidence="1" id="KW-1133">Transmembrane helix</keyword>
<protein>
    <submittedName>
        <fullName evidence="2">Uncharacterized protein</fullName>
    </submittedName>
</protein>
<feature type="transmembrane region" description="Helical" evidence="1">
    <location>
        <begin position="5"/>
        <end position="26"/>
    </location>
</feature>
<reference evidence="2 3" key="1">
    <citation type="journal article" date="2011" name="Int. J. Syst. Evol. Microbiol.">
        <title>Zhongshania antarctica gen. nov., sp. nov. and Zhongshania guokunii sp. nov., gammaproteobacteria respectively isolated from coastal attached (fast) ice and surface seawater of the Antarctic.</title>
        <authorList>
            <person name="Li H.J."/>
            <person name="Zhang X.Y."/>
            <person name="Chen C.X."/>
            <person name="Zhang Y.J."/>
            <person name="Gao Z.M."/>
            <person name="Yu Y."/>
            <person name="Chen X.L."/>
            <person name="Chen B."/>
            <person name="Zhang Y.Z."/>
        </authorList>
    </citation>
    <scope>NUCLEOTIDE SEQUENCE [LARGE SCALE GENOMIC DNA]</scope>
    <source>
        <strain evidence="2 3">ZS6-22T</strain>
    </source>
</reference>
<comment type="caution">
    <text evidence="2">The sequence shown here is derived from an EMBL/GenBank/DDBJ whole genome shotgun (WGS) entry which is preliminary data.</text>
</comment>
<proteinExistence type="predicted"/>
<evidence type="ECO:0000256" key="1">
    <source>
        <dbReference type="SAM" id="Phobius"/>
    </source>
</evidence>
<evidence type="ECO:0000313" key="3">
    <source>
        <dbReference type="Proteomes" id="UP001557485"/>
    </source>
</evidence>
<accession>A0ABV3U9F8</accession>
<evidence type="ECO:0000313" key="2">
    <source>
        <dbReference type="EMBL" id="MEX1670579.1"/>
    </source>
</evidence>